<evidence type="ECO:0000256" key="4">
    <source>
        <dbReference type="ARBA" id="ARBA00023052"/>
    </source>
</evidence>
<comment type="pathway">
    <text evidence="6">Quinol/quinone metabolism; 1,4-dihydroxy-2-naphthoate biosynthesis; 1,4-dihydroxy-2-naphthoate from chorismate: step 2/7.</text>
</comment>
<keyword evidence="3 6" id="KW-0460">Magnesium</keyword>
<dbReference type="NCBIfam" id="TIGR00173">
    <property type="entry name" value="menD"/>
    <property type="match status" value="1"/>
</dbReference>
<keyword evidence="4 6" id="KW-0786">Thiamine pyrophosphate</keyword>
<dbReference type="GO" id="GO:0000287">
    <property type="term" value="F:magnesium ion binding"/>
    <property type="evidence" value="ECO:0007669"/>
    <property type="project" value="UniProtKB-UniRule"/>
</dbReference>
<comment type="similarity">
    <text evidence="6">Belongs to the TPP enzyme family. MenD subfamily.</text>
</comment>
<dbReference type="PIRSF" id="PIRSF004983">
    <property type="entry name" value="MenD"/>
    <property type="match status" value="1"/>
</dbReference>
<gene>
    <name evidence="6 9" type="primary">menD</name>
    <name evidence="9" type="ORF">GTQ34_04380</name>
</gene>
<dbReference type="Gene3D" id="3.40.50.970">
    <property type="match status" value="2"/>
</dbReference>
<dbReference type="CDD" id="cd07037">
    <property type="entry name" value="TPP_PYR_MenD"/>
    <property type="match status" value="1"/>
</dbReference>
<dbReference type="Gene3D" id="3.40.50.1220">
    <property type="entry name" value="TPP-binding domain"/>
    <property type="match status" value="1"/>
</dbReference>
<name>A0A964WX22_9FLAO</name>
<comment type="cofactor">
    <cofactor evidence="6">
        <name>Mg(2+)</name>
        <dbReference type="ChEBI" id="CHEBI:18420"/>
    </cofactor>
    <cofactor evidence="6">
        <name>Mn(2+)</name>
        <dbReference type="ChEBI" id="CHEBI:29035"/>
    </cofactor>
</comment>
<protein>
    <recommendedName>
        <fullName evidence="6">2-succinyl-5-enolpyruvyl-6-hydroxy-3-cyclohexene-1-carboxylate synthase</fullName>
        <shortName evidence="6">SEPHCHC synthase</shortName>
        <ecNumber evidence="6">2.2.1.9</ecNumber>
    </recommendedName>
    <alternativeName>
        <fullName evidence="6">Menaquinone biosynthesis protein MenD</fullName>
    </alternativeName>
</protein>
<proteinExistence type="inferred from homology"/>
<comment type="subunit">
    <text evidence="6">Homodimer.</text>
</comment>
<dbReference type="AlphaFoldDB" id="A0A964WX22"/>
<feature type="domain" description="Thiamine pyrophosphate enzyme TPP-binding" evidence="7">
    <location>
        <begin position="416"/>
        <end position="558"/>
    </location>
</feature>
<dbReference type="InterPro" id="IPR004433">
    <property type="entry name" value="MenaQ_synth_MenD"/>
</dbReference>
<dbReference type="HAMAP" id="MF_01659">
    <property type="entry name" value="MenD"/>
    <property type="match status" value="1"/>
</dbReference>
<dbReference type="GO" id="GO:0030976">
    <property type="term" value="F:thiamine pyrophosphate binding"/>
    <property type="evidence" value="ECO:0007669"/>
    <property type="project" value="UniProtKB-UniRule"/>
</dbReference>
<organism evidence="9 10">
    <name type="scientific">Flagellimonas ochracea</name>
    <dbReference type="NCBI Taxonomy" id="2696472"/>
    <lineage>
        <taxon>Bacteria</taxon>
        <taxon>Pseudomonadati</taxon>
        <taxon>Bacteroidota</taxon>
        <taxon>Flavobacteriia</taxon>
        <taxon>Flavobacteriales</taxon>
        <taxon>Flavobacteriaceae</taxon>
        <taxon>Flagellimonas</taxon>
    </lineage>
</organism>
<comment type="catalytic activity">
    <reaction evidence="6">
        <text>isochorismate + 2-oxoglutarate + H(+) = 5-enolpyruvoyl-6-hydroxy-2-succinyl-cyclohex-3-ene-1-carboxylate + CO2</text>
        <dbReference type="Rhea" id="RHEA:25593"/>
        <dbReference type="ChEBI" id="CHEBI:15378"/>
        <dbReference type="ChEBI" id="CHEBI:16526"/>
        <dbReference type="ChEBI" id="CHEBI:16810"/>
        <dbReference type="ChEBI" id="CHEBI:29780"/>
        <dbReference type="ChEBI" id="CHEBI:58818"/>
        <dbReference type="EC" id="2.2.1.9"/>
    </reaction>
</comment>
<comment type="function">
    <text evidence="6">Catalyzes the thiamine diphosphate-dependent decarboxylation of 2-oxoglutarate and the subsequent addition of the resulting succinic semialdehyde-thiamine pyrophosphate anion to isochorismate to yield 2-succinyl-5-enolpyruvyl-6-hydroxy-3-cyclohexene-1-carboxylate (SEPHCHC).</text>
</comment>
<dbReference type="GO" id="GO:0070204">
    <property type="term" value="F:2-succinyl-5-enolpyruvyl-6-hydroxy-3-cyclohexene-1-carboxylic-acid synthase activity"/>
    <property type="evidence" value="ECO:0007669"/>
    <property type="project" value="UniProtKB-UniRule"/>
</dbReference>
<keyword evidence="1 6" id="KW-0808">Transferase</keyword>
<evidence type="ECO:0000256" key="3">
    <source>
        <dbReference type="ARBA" id="ARBA00022842"/>
    </source>
</evidence>
<reference evidence="9" key="1">
    <citation type="submission" date="2020-01" db="EMBL/GenBank/DDBJ databases">
        <title>Muricauda ochracea sp. nov., isolated from a tidal flat of Garorim bay in Korea.</title>
        <authorList>
            <person name="Kim D."/>
            <person name="Yoo Y."/>
            <person name="Kim J.-J."/>
        </authorList>
    </citation>
    <scope>NUCLEOTIDE SEQUENCE</scope>
    <source>
        <strain evidence="9">JGD-17</strain>
    </source>
</reference>
<evidence type="ECO:0000256" key="5">
    <source>
        <dbReference type="ARBA" id="ARBA00023211"/>
    </source>
</evidence>
<dbReference type="InterPro" id="IPR029061">
    <property type="entry name" value="THDP-binding"/>
</dbReference>
<sequence length="578" mass="65356">MMYSSIPSAQTLVLFFQSKGAKHIVISPGSRNAPLTLGFTKNPYFNCYSIVDERCAGFFALGMAQQLQEPVAVVCTSGSALLNYYPAVAEAFYSDIPLIVVSADRPSYRIDIGDGQTIRQENVLEKHIGYAANLKQDISHAPEVLTKFGPKLLGKTQEEIQAYNEEQLAKALHVAIQEKSPVHINIPFEEPLYGTVDSPTVEISLTVDEPKRVSEPQNWNQLAEQWEKSSKVMVLVGVNAPNSMEKEVLEVLAENGATLVFTETTSNLYHPDFFPSIDSVIAPIEKSSDKEKLFKSLQPDLLVTFGGMIVSKKIKAFLREYRPKEHWHIDPKKAYDTFFCLTRHIKMHPNDFFKAIGLSSTTKNTYRNYWETVKKKYEKSREAYLNQISFSDFLVFDRVIRSIPEQFQVHLANSSTVRYAQLFQMDKSLKVFSNRGTSGIDGSTSTALGGAVHAEHPTLLITGDLSFFYDSNALWNNHIRNDFRIIVVNNTGGGIFRILPGKEDTKEFSTYFETNHNLNAKHLAQMYGFGYQNVSSDEKLKTSLKDFYSPSEKPQILEIFTPRKVNNKILLSYFDFIS</sequence>
<dbReference type="EC" id="2.2.1.9" evidence="6"/>
<dbReference type="Proteomes" id="UP000667650">
    <property type="component" value="Unassembled WGS sequence"/>
</dbReference>
<dbReference type="InterPro" id="IPR012001">
    <property type="entry name" value="Thiamin_PyroP_enz_TPP-bd_dom"/>
</dbReference>
<dbReference type="CDD" id="cd02009">
    <property type="entry name" value="TPP_SHCHC_synthase"/>
    <property type="match status" value="1"/>
</dbReference>
<evidence type="ECO:0000313" key="10">
    <source>
        <dbReference type="Proteomes" id="UP000667650"/>
    </source>
</evidence>
<comment type="cofactor">
    <cofactor evidence="6">
        <name>thiamine diphosphate</name>
        <dbReference type="ChEBI" id="CHEBI:58937"/>
    </cofactor>
    <text evidence="6">Binds 1 thiamine pyrophosphate per subunit.</text>
</comment>
<evidence type="ECO:0000259" key="8">
    <source>
        <dbReference type="Pfam" id="PF02776"/>
    </source>
</evidence>
<dbReference type="PANTHER" id="PTHR42916:SF1">
    <property type="entry name" value="PROTEIN PHYLLO, CHLOROPLASTIC"/>
    <property type="match status" value="1"/>
</dbReference>
<comment type="pathway">
    <text evidence="6">Quinol/quinone metabolism; menaquinone biosynthesis.</text>
</comment>
<evidence type="ECO:0000313" key="9">
    <source>
        <dbReference type="EMBL" id="NAY91149.1"/>
    </source>
</evidence>
<evidence type="ECO:0000256" key="6">
    <source>
        <dbReference type="HAMAP-Rule" id="MF_01659"/>
    </source>
</evidence>
<keyword evidence="2 6" id="KW-0479">Metal-binding</keyword>
<dbReference type="EMBL" id="JAAABI010000001">
    <property type="protein sequence ID" value="NAY91149.1"/>
    <property type="molecule type" value="Genomic_DNA"/>
</dbReference>
<keyword evidence="10" id="KW-1185">Reference proteome</keyword>
<accession>A0A964WX22</accession>
<dbReference type="PANTHER" id="PTHR42916">
    <property type="entry name" value="2-SUCCINYL-5-ENOLPYRUVYL-6-HYDROXY-3-CYCLOHEXENE-1-CARBOXYLATE SYNTHASE"/>
    <property type="match status" value="1"/>
</dbReference>
<comment type="caution">
    <text evidence="9">The sequence shown here is derived from an EMBL/GenBank/DDBJ whole genome shotgun (WGS) entry which is preliminary data.</text>
</comment>
<feature type="domain" description="Thiamine pyrophosphate enzyme N-terminal TPP-binding" evidence="8">
    <location>
        <begin position="10"/>
        <end position="116"/>
    </location>
</feature>
<dbReference type="RefSeq" id="WP_166522533.1">
    <property type="nucleotide sequence ID" value="NZ_JAAABI010000001.1"/>
</dbReference>
<evidence type="ECO:0000259" key="7">
    <source>
        <dbReference type="Pfam" id="PF02775"/>
    </source>
</evidence>
<keyword evidence="5 6" id="KW-0464">Manganese</keyword>
<dbReference type="GO" id="GO:0009234">
    <property type="term" value="P:menaquinone biosynthetic process"/>
    <property type="evidence" value="ECO:0007669"/>
    <property type="project" value="UniProtKB-UniRule"/>
</dbReference>
<dbReference type="Pfam" id="PF02776">
    <property type="entry name" value="TPP_enzyme_N"/>
    <property type="match status" value="1"/>
</dbReference>
<dbReference type="InterPro" id="IPR011766">
    <property type="entry name" value="TPP_enzyme_TPP-bd"/>
</dbReference>
<dbReference type="SUPFAM" id="SSF52518">
    <property type="entry name" value="Thiamin diphosphate-binding fold (THDP-binding)"/>
    <property type="match status" value="2"/>
</dbReference>
<evidence type="ECO:0000256" key="1">
    <source>
        <dbReference type="ARBA" id="ARBA00022679"/>
    </source>
</evidence>
<dbReference type="GO" id="GO:0030145">
    <property type="term" value="F:manganese ion binding"/>
    <property type="evidence" value="ECO:0007669"/>
    <property type="project" value="UniProtKB-UniRule"/>
</dbReference>
<dbReference type="Pfam" id="PF02775">
    <property type="entry name" value="TPP_enzyme_C"/>
    <property type="match status" value="1"/>
</dbReference>
<keyword evidence="6" id="KW-0474">Menaquinone biosynthesis</keyword>
<evidence type="ECO:0000256" key="2">
    <source>
        <dbReference type="ARBA" id="ARBA00022723"/>
    </source>
</evidence>